<dbReference type="AlphaFoldDB" id="A0AAE0EWV6"/>
<evidence type="ECO:0000313" key="2">
    <source>
        <dbReference type="EMBL" id="KAK3243112.1"/>
    </source>
</evidence>
<feature type="region of interest" description="Disordered" evidence="1">
    <location>
        <begin position="1"/>
        <end position="61"/>
    </location>
</feature>
<dbReference type="EMBL" id="LGRX02000644">
    <property type="protein sequence ID" value="KAK3287961.1"/>
    <property type="molecule type" value="Genomic_DNA"/>
</dbReference>
<dbReference type="EMBL" id="LGRX02030094">
    <property type="protein sequence ID" value="KAK3246148.1"/>
    <property type="molecule type" value="Genomic_DNA"/>
</dbReference>
<evidence type="ECO:0000256" key="1">
    <source>
        <dbReference type="SAM" id="MobiDB-lite"/>
    </source>
</evidence>
<evidence type="ECO:0000313" key="5">
    <source>
        <dbReference type="EMBL" id="KAK3287961.1"/>
    </source>
</evidence>
<evidence type="ECO:0000313" key="4">
    <source>
        <dbReference type="EMBL" id="KAK3252080.1"/>
    </source>
</evidence>
<proteinExistence type="predicted"/>
<sequence>MPPKRCRSLSPSMLRCSTPCDIQTAPRRDRYSSPEPTPRSSPTSPPGAPKKKPRHEAQARGLSTRYALDRRFVYASDGSVTSDSPVLAARRNDMIKLCLDFGSWTEWDRSSSARQEGTRRRIGLRRHECPGCHLIETNLLQERSDSCMALRCEQCKNVFCGFCLLFSGNAAEVSSHAAYRCLQNPNRPLLRLPDSISLEMRFERMRIIGRMREAPVHTELSRGRSAERQPERVSDA</sequence>
<protein>
    <recommendedName>
        <fullName evidence="7">IBR domain-containing protein</fullName>
    </recommendedName>
</protein>
<evidence type="ECO:0000313" key="6">
    <source>
        <dbReference type="Proteomes" id="UP001190700"/>
    </source>
</evidence>
<name>A0AAE0EWV6_9CHLO</name>
<feature type="compositionally biased region" description="Pro residues" evidence="1">
    <location>
        <begin position="35"/>
        <end position="48"/>
    </location>
</feature>
<evidence type="ECO:0008006" key="7">
    <source>
        <dbReference type="Google" id="ProtNLM"/>
    </source>
</evidence>
<gene>
    <name evidence="4" type="ORF">CYMTET_38638</name>
    <name evidence="3" type="ORF">CYMTET_44290</name>
    <name evidence="5" type="ORF">CYMTET_4515</name>
    <name evidence="2" type="ORF">CYMTET_47254</name>
</gene>
<reference evidence="2" key="2">
    <citation type="submission" date="2023-06" db="EMBL/GenBank/DDBJ databases">
        <title>Long-read-based genome assembly of the green algal bacterivore Cymbomonas tetramitiformis.</title>
        <authorList>
            <person name="Gyaltshen Y."/>
            <person name="Rozenberg A."/>
            <person name="Paasch A."/>
            <person name="Burns J.A."/>
            <person name="Warring S."/>
            <person name="Larson R."/>
            <person name="Maurer-Alcala X."/>
            <person name="Dacks J."/>
            <person name="Kim E."/>
        </authorList>
    </citation>
    <scope>NUCLEOTIDE SEQUENCE</scope>
    <source>
        <strain evidence="2">PLY_AMNH</strain>
    </source>
</reference>
<comment type="caution">
    <text evidence="2">The sequence shown here is derived from an EMBL/GenBank/DDBJ whole genome shotgun (WGS) entry which is preliminary data.</text>
</comment>
<dbReference type="EMBL" id="LGRX02033085">
    <property type="protein sequence ID" value="KAK3243112.1"/>
    <property type="molecule type" value="Genomic_DNA"/>
</dbReference>
<dbReference type="EMBL" id="LGRX02025641">
    <property type="protein sequence ID" value="KAK3252080.1"/>
    <property type="molecule type" value="Genomic_DNA"/>
</dbReference>
<keyword evidence="6" id="KW-1185">Reference proteome</keyword>
<reference evidence="2 6" key="1">
    <citation type="journal article" date="2015" name="Genome Biol. Evol.">
        <title>Comparative Genomics of a Bacterivorous Green Alga Reveals Evolutionary Causalities and Consequences of Phago-Mixotrophic Mode of Nutrition.</title>
        <authorList>
            <person name="Burns J.A."/>
            <person name="Paasch A."/>
            <person name="Narechania A."/>
            <person name="Kim E."/>
        </authorList>
    </citation>
    <scope>NUCLEOTIDE SEQUENCE [LARGE SCALE GENOMIC DNA]</scope>
    <source>
        <strain evidence="2">PLY_AMNH</strain>
    </source>
</reference>
<evidence type="ECO:0000313" key="3">
    <source>
        <dbReference type="EMBL" id="KAK3246148.1"/>
    </source>
</evidence>
<accession>A0AAE0EWV6</accession>
<organism evidence="2 6">
    <name type="scientific">Cymbomonas tetramitiformis</name>
    <dbReference type="NCBI Taxonomy" id="36881"/>
    <lineage>
        <taxon>Eukaryota</taxon>
        <taxon>Viridiplantae</taxon>
        <taxon>Chlorophyta</taxon>
        <taxon>Pyramimonadophyceae</taxon>
        <taxon>Pyramimonadales</taxon>
        <taxon>Pyramimonadaceae</taxon>
        <taxon>Cymbomonas</taxon>
    </lineage>
</organism>
<dbReference type="Proteomes" id="UP001190700">
    <property type="component" value="Unassembled WGS sequence"/>
</dbReference>